<dbReference type="EMBL" id="LT629755">
    <property type="protein sequence ID" value="SDR73892.1"/>
    <property type="molecule type" value="Genomic_DNA"/>
</dbReference>
<evidence type="ECO:0000313" key="10">
    <source>
        <dbReference type="Proteomes" id="UP000893823"/>
    </source>
</evidence>
<keyword evidence="10" id="KW-1185">Reference proteome</keyword>
<protein>
    <submittedName>
        <fullName evidence="7">Uncharacterized membrane protein YidH (DUF202 family)</fullName>
    </submittedName>
</protein>
<comment type="subcellular location">
    <subcellularLocation>
        <location evidence="1">Endomembrane system</location>
        <topology evidence="1">Multi-pass membrane protein</topology>
    </subcellularLocation>
</comment>
<evidence type="ECO:0000256" key="4">
    <source>
        <dbReference type="ARBA" id="ARBA00023136"/>
    </source>
</evidence>
<evidence type="ECO:0000256" key="5">
    <source>
        <dbReference type="SAM" id="Phobius"/>
    </source>
</evidence>
<sequence length="118" mass="12295">MTGSSLFDPGLQPERTELAWRRTSLGIGVGSLVALRVLPALGSTPDEQLVWLVPGLVGIAFAIVLWTLSRARFVRANRALLDGRLDRMPGGGLMLALTIFVVACGVAGAAIALVALSG</sequence>
<dbReference type="Pfam" id="PF02656">
    <property type="entry name" value="DUF202"/>
    <property type="match status" value="1"/>
</dbReference>
<evidence type="ECO:0000313" key="8">
    <source>
        <dbReference type="EMBL" id="SDR73892.1"/>
    </source>
</evidence>
<dbReference type="InterPro" id="IPR003807">
    <property type="entry name" value="DUF202"/>
</dbReference>
<organism evidence="8 9">
    <name type="scientific">Agromyces flavus</name>
    <dbReference type="NCBI Taxonomy" id="589382"/>
    <lineage>
        <taxon>Bacteria</taxon>
        <taxon>Bacillati</taxon>
        <taxon>Actinomycetota</taxon>
        <taxon>Actinomycetes</taxon>
        <taxon>Micrococcales</taxon>
        <taxon>Microbacteriaceae</taxon>
        <taxon>Agromyces</taxon>
    </lineage>
</organism>
<accession>A0A1H1LHW1</accession>
<proteinExistence type="predicted"/>
<reference evidence="9" key="1">
    <citation type="submission" date="2016-10" db="EMBL/GenBank/DDBJ databases">
        <authorList>
            <person name="Varghese N."/>
            <person name="Submissions S."/>
        </authorList>
    </citation>
    <scope>NUCLEOTIDE SEQUENCE [LARGE SCALE GENOMIC DNA]</scope>
    <source>
        <strain evidence="9">CPCC 202695</strain>
    </source>
</reference>
<keyword evidence="4 5" id="KW-0472">Membrane</keyword>
<reference evidence="8" key="2">
    <citation type="submission" date="2016-10" db="EMBL/GenBank/DDBJ databases">
        <authorList>
            <person name="de Groot N.N."/>
        </authorList>
    </citation>
    <scope>NUCLEOTIDE SEQUENCE [LARGE SCALE GENOMIC DNA]</scope>
    <source>
        <strain evidence="8">CPCC 202695</strain>
    </source>
</reference>
<feature type="transmembrane region" description="Helical" evidence="5">
    <location>
        <begin position="49"/>
        <end position="69"/>
    </location>
</feature>
<dbReference type="Proteomes" id="UP000893823">
    <property type="component" value="Unassembled WGS sequence"/>
</dbReference>
<dbReference type="EMBL" id="SODL02000005">
    <property type="protein sequence ID" value="MCP2368510.1"/>
    <property type="molecule type" value="Genomic_DNA"/>
</dbReference>
<dbReference type="GO" id="GO:0012505">
    <property type="term" value="C:endomembrane system"/>
    <property type="evidence" value="ECO:0007669"/>
    <property type="project" value="UniProtKB-SubCell"/>
</dbReference>
<evidence type="ECO:0000256" key="3">
    <source>
        <dbReference type="ARBA" id="ARBA00022989"/>
    </source>
</evidence>
<dbReference type="Proteomes" id="UP000199482">
    <property type="component" value="Chromosome I"/>
</dbReference>
<feature type="domain" description="DUF202" evidence="6">
    <location>
        <begin position="8"/>
        <end position="78"/>
    </location>
</feature>
<name>A0A1H1LHW1_9MICO</name>
<keyword evidence="3 5" id="KW-1133">Transmembrane helix</keyword>
<dbReference type="RefSeq" id="WP_092668420.1">
    <property type="nucleotide sequence ID" value="NZ_BMDN01000005.1"/>
</dbReference>
<dbReference type="AlphaFoldDB" id="A0A1H1LHW1"/>
<reference evidence="7" key="3">
    <citation type="submission" date="2022-06" db="EMBL/GenBank/DDBJ databases">
        <title>Genomic Encyclopedia of Type Strains, Phase III (KMG-III): the genomes of soil and plant-associated and newly described type strains.</title>
        <authorList>
            <person name="Whitman W."/>
        </authorList>
    </citation>
    <scope>NUCLEOTIDE SEQUENCE</scope>
    <source>
        <strain evidence="7">CPCC 202695</strain>
    </source>
</reference>
<evidence type="ECO:0000256" key="2">
    <source>
        <dbReference type="ARBA" id="ARBA00022692"/>
    </source>
</evidence>
<evidence type="ECO:0000256" key="1">
    <source>
        <dbReference type="ARBA" id="ARBA00004127"/>
    </source>
</evidence>
<evidence type="ECO:0000313" key="9">
    <source>
        <dbReference type="Proteomes" id="UP000199482"/>
    </source>
</evidence>
<evidence type="ECO:0000259" key="6">
    <source>
        <dbReference type="Pfam" id="PF02656"/>
    </source>
</evidence>
<keyword evidence="2 5" id="KW-0812">Transmembrane</keyword>
<evidence type="ECO:0000313" key="7">
    <source>
        <dbReference type="EMBL" id="MCP2368510.1"/>
    </source>
</evidence>
<dbReference type="STRING" id="589382.SAMN04489721_0139"/>
<feature type="transmembrane region" description="Helical" evidence="5">
    <location>
        <begin position="90"/>
        <end position="116"/>
    </location>
</feature>
<gene>
    <name evidence="7" type="ORF">BCL57_002686</name>
    <name evidence="8" type="ORF">SAMN04489721_0139</name>
</gene>